<dbReference type="EMBL" id="JBHSGN010000036">
    <property type="protein sequence ID" value="MFC4672914.1"/>
    <property type="molecule type" value="Genomic_DNA"/>
</dbReference>
<dbReference type="Proteomes" id="UP001596023">
    <property type="component" value="Unassembled WGS sequence"/>
</dbReference>
<gene>
    <name evidence="2" type="ORF">ACFO6W_04330</name>
</gene>
<keyword evidence="3" id="KW-1185">Reference proteome</keyword>
<proteinExistence type="predicted"/>
<accession>A0ABV9KSV4</accession>
<protein>
    <submittedName>
        <fullName evidence="2">Uncharacterized protein</fullName>
    </submittedName>
</protein>
<reference evidence="3" key="1">
    <citation type="journal article" date="2019" name="Int. J. Syst. Evol. Microbiol.">
        <title>The Global Catalogue of Microorganisms (GCM) 10K type strain sequencing project: providing services to taxonomists for standard genome sequencing and annotation.</title>
        <authorList>
            <consortium name="The Broad Institute Genomics Platform"/>
            <consortium name="The Broad Institute Genome Sequencing Center for Infectious Disease"/>
            <person name="Wu L."/>
            <person name="Ma J."/>
        </authorList>
    </citation>
    <scope>NUCLEOTIDE SEQUENCE [LARGE SCALE GENOMIC DNA]</scope>
    <source>
        <strain evidence="3">CCUG 66188</strain>
    </source>
</reference>
<comment type="caution">
    <text evidence="2">The sequence shown here is derived from an EMBL/GenBank/DDBJ whole genome shotgun (WGS) entry which is preliminary data.</text>
</comment>
<dbReference type="RefSeq" id="WP_379994136.1">
    <property type="nucleotide sequence ID" value="NZ_JBHSGN010000036.1"/>
</dbReference>
<evidence type="ECO:0000313" key="3">
    <source>
        <dbReference type="Proteomes" id="UP001596023"/>
    </source>
</evidence>
<feature type="transmembrane region" description="Helical" evidence="1">
    <location>
        <begin position="45"/>
        <end position="68"/>
    </location>
</feature>
<organism evidence="2 3">
    <name type="scientific">Dysgonomonas termitidis</name>
    <dbReference type="NCBI Taxonomy" id="1516126"/>
    <lineage>
        <taxon>Bacteria</taxon>
        <taxon>Pseudomonadati</taxon>
        <taxon>Bacteroidota</taxon>
        <taxon>Bacteroidia</taxon>
        <taxon>Bacteroidales</taxon>
        <taxon>Dysgonomonadaceae</taxon>
        <taxon>Dysgonomonas</taxon>
    </lineage>
</organism>
<evidence type="ECO:0000313" key="2">
    <source>
        <dbReference type="EMBL" id="MFC4672914.1"/>
    </source>
</evidence>
<feature type="transmembrane region" description="Helical" evidence="1">
    <location>
        <begin position="12"/>
        <end position="33"/>
    </location>
</feature>
<keyword evidence="1" id="KW-0472">Membrane</keyword>
<evidence type="ECO:0000256" key="1">
    <source>
        <dbReference type="SAM" id="Phobius"/>
    </source>
</evidence>
<keyword evidence="1" id="KW-0812">Transmembrane</keyword>
<keyword evidence="1" id="KW-1133">Transmembrane helix</keyword>
<name>A0ABV9KSV4_9BACT</name>
<sequence>MEKIKKGFIKKYFTLFISVIGLLILICFALLLIPESQMPTLLQSSGLVAIISAFLGVIMTVSVTAILLEKQADIEQTKNKNMKIFEKKQEVYHAFLEKLKEIIQDDEVAIGTVKGQAVDELKDLIFQLGFLQMHQNSKDSMNNILEKIAKIIELMNKYKNSESKNEELEGYYTELSMELFEVVAILRKDLYDEDAKDIKNDKINETRKLIGEVLKKGLCDNTPDTDRNIILADFLHKFYKQFEEKGYPIDLKGATIKHLVEIFYKENHRITLFLEIPEIEIGFEIEINKEGFWYSIPKDEDEEGCNRIIECLKDTPFKKNNKDWIARKESNRKLNFMDCNENLKIPNKRSQVVRELVEEIYEYIIRIKNC</sequence>